<evidence type="ECO:0000256" key="1">
    <source>
        <dbReference type="ARBA" id="ARBA00022884"/>
    </source>
</evidence>
<dbReference type="EMBL" id="JAXCGZ010009624">
    <property type="protein sequence ID" value="KAK7076553.1"/>
    <property type="molecule type" value="Genomic_DNA"/>
</dbReference>
<gene>
    <name evidence="5" type="ORF">SK128_005826</name>
</gene>
<dbReference type="SUPFAM" id="SSF54928">
    <property type="entry name" value="RNA-binding domain, RBD"/>
    <property type="match status" value="1"/>
</dbReference>
<feature type="region of interest" description="Disordered" evidence="3">
    <location>
        <begin position="844"/>
        <end position="931"/>
    </location>
</feature>
<feature type="domain" description="RRM" evidence="4">
    <location>
        <begin position="255"/>
        <end position="334"/>
    </location>
</feature>
<dbReference type="InterPro" id="IPR035979">
    <property type="entry name" value="RBD_domain_sf"/>
</dbReference>
<dbReference type="InterPro" id="IPR012677">
    <property type="entry name" value="Nucleotide-bd_a/b_plait_sf"/>
</dbReference>
<reference evidence="5 6" key="1">
    <citation type="submission" date="2023-11" db="EMBL/GenBank/DDBJ databases">
        <title>Halocaridina rubra genome assembly.</title>
        <authorList>
            <person name="Smith C."/>
        </authorList>
    </citation>
    <scope>NUCLEOTIDE SEQUENCE [LARGE SCALE GENOMIC DNA]</scope>
    <source>
        <strain evidence="5">EP-1</strain>
        <tissue evidence="5">Whole</tissue>
    </source>
</reference>
<feature type="region of interest" description="Disordered" evidence="3">
    <location>
        <begin position="361"/>
        <end position="394"/>
    </location>
</feature>
<feature type="compositionally biased region" description="Low complexity" evidence="3">
    <location>
        <begin position="903"/>
        <end position="917"/>
    </location>
</feature>
<name>A0AAN9A6G4_HALRR</name>
<feature type="compositionally biased region" description="Basic and acidic residues" evidence="3">
    <location>
        <begin position="1422"/>
        <end position="1433"/>
    </location>
</feature>
<feature type="compositionally biased region" description="Basic and acidic residues" evidence="3">
    <location>
        <begin position="847"/>
        <end position="870"/>
    </location>
</feature>
<dbReference type="GO" id="GO:0003723">
    <property type="term" value="F:RNA binding"/>
    <property type="evidence" value="ECO:0007669"/>
    <property type="project" value="UniProtKB-UniRule"/>
</dbReference>
<feature type="compositionally biased region" description="Polar residues" evidence="3">
    <location>
        <begin position="1435"/>
        <end position="1444"/>
    </location>
</feature>
<dbReference type="InterPro" id="IPR027417">
    <property type="entry name" value="P-loop_NTPase"/>
</dbReference>
<dbReference type="Gene3D" id="3.40.50.300">
    <property type="entry name" value="P-loop containing nucleotide triphosphate hydrolases"/>
    <property type="match status" value="1"/>
</dbReference>
<organism evidence="5 6">
    <name type="scientific">Halocaridina rubra</name>
    <name type="common">Hawaiian red shrimp</name>
    <dbReference type="NCBI Taxonomy" id="373956"/>
    <lineage>
        <taxon>Eukaryota</taxon>
        <taxon>Metazoa</taxon>
        <taxon>Ecdysozoa</taxon>
        <taxon>Arthropoda</taxon>
        <taxon>Crustacea</taxon>
        <taxon>Multicrustacea</taxon>
        <taxon>Malacostraca</taxon>
        <taxon>Eumalacostraca</taxon>
        <taxon>Eucarida</taxon>
        <taxon>Decapoda</taxon>
        <taxon>Pleocyemata</taxon>
        <taxon>Caridea</taxon>
        <taxon>Atyoidea</taxon>
        <taxon>Atyidae</taxon>
        <taxon>Halocaridina</taxon>
    </lineage>
</organism>
<dbReference type="Gene3D" id="3.30.70.330">
    <property type="match status" value="1"/>
</dbReference>
<accession>A0AAN9A6G4</accession>
<dbReference type="SUPFAM" id="SSF52540">
    <property type="entry name" value="P-loop containing nucleoside triphosphate hydrolases"/>
    <property type="match status" value="1"/>
</dbReference>
<sequence>MYGCDPNVPFFVGNSAEWTACSEYFESKWNDKILECISKNSIPYGLLKQYDCIKPPVLEYVGDIPKAHHEQKCWSDLMEGLFKYYLKRKDLSDKGYSGAFDQNCTHPPTESAVAPQDNFVLQTMQSQEHVQSAIMSSSVHPPQLGGDQMTSFPTALIPYPQAIPGSYGPAYPYQSTPSLHAPAPGYPDPSIPVTSFPIGPSGISYAQSPGVANWQTGPVFVQGQLGVYPAPAERHVPSGSCIVQAPPKLNDTVGRQLIAQGVETDMNESQVRRLLMVFGDLMEMKWPMNQTGKAAGFVLFRFKNRKHDESAVRVLNYLNIFGNSSVVKLIGSTAKGRESELKSEDMELLLGVHEIINKIKEESQKNRPASSGILAESLKNPPMAPPASSSKPTISKLLKQQIKQEIQAFQQPRVLKTDEKPTDEYKKPEIQVRIGMQDMEMPIDIPLPPKAKVRQIVKVSSYSEMVHISTYNAMFKELGAVADVVVKEGVMHVIFEGTAGTIMKLLDEYRFPDKKMTVNVTGPDRGTKITCTEYARAKEKVATAASKVMDKIAKQLEEDINSELNVYTFKTRPCKEQQNCDRKGKCPGYHNETDRRRCPMLFQHSTESCSSFKSTGTCAWADRCLKSHSVYEKLFHFKCFRSAMCSSAVKNGKCDKVDRPCTSVHPDTAEMFYYAYWQNLFVEGLGKTVHYLAAAIRNLYLFPNLKCLRVLCITPTAEMARFYFNCVNELAKSCDKKIVNIEVKKNSKDAVIAIGSLGTVMHCLTRKMSPGYLDTERMKAVIIDDGPAIFDTLTEENERLPLEFTYRDDLCIVVTTEKISDDTPPELSKLLSVRKFKNVYDNVGLPKGKDNTDGEKKAAKAVDNAKDLSERGSPSSTKEITKDTKWKQCTAPSLESNDMTSYSERNLSSSDSFNSSVNRKRKQPEVEECLKGNSLPSSEYLKDILSEVSRLSGEGNREATKKSSSLLDIQKESAKNLSSPCDFQRAQQCGKPLVPKWKLDFQQKLDNLKSQYDKELQLYFDMPEIHPEYEQKYDVFIDEYRKQFPGKYDLAHADRLWKTFWKAILTSKLKIEYDKKVDDLIGEEKEMSSNVTMMSEQTKIDNETVSVSRKRKSLDYDTLRAKIPKNDYGDHNEASYISNDQPYQGISLDPREKSLNVSPPDSRRDFSHHERFCKGTACNSTHSHVGLQQSQVKTQNEDFVRDREPNSTLITDSFTMEETLLILDQVSSDLGILAPALKILVGKLQNCLNNPLEFCRIVQDSDNEMVLKMVSDKLQTLSKNPGLGDYAFKLHLASVQTLKILDYRKTLPQEKGTRHYGLNIDKLAADTYNKDPTFTIRHIKKALEMAGVASATNDDITDIYVAVTSAHFNIAYKNPEEEEKAPTNYKLDDERRGRKTQNHPQSNLQKADDERRGWQTQNHPQGDLHKANDERIGWKTQNIPQSNLYKADDERTGWKTQNIPQSNLQNADDERRGWKTQNYPQGDLHKADGERKGWKTQYHPEGNLYKADDERRGWKIQNHPQGDLQKVDDERRVWKTENHTQSNSYEKYKCASTSRGHGPANQFQMGAERSKNEYQMDPEYSTNPFQTGSEHLANEYPMSAEQNRHQGWVQNENRVGYGPMQQMQVGLHQNRDSGLEENDNGNGFSITEFLSRL</sequence>
<feature type="compositionally biased region" description="Polar residues" evidence="3">
    <location>
        <begin position="890"/>
        <end position="902"/>
    </location>
</feature>
<dbReference type="Proteomes" id="UP001381693">
    <property type="component" value="Unassembled WGS sequence"/>
</dbReference>
<evidence type="ECO:0000256" key="3">
    <source>
        <dbReference type="SAM" id="MobiDB-lite"/>
    </source>
</evidence>
<dbReference type="InterPro" id="IPR000504">
    <property type="entry name" value="RRM_dom"/>
</dbReference>
<evidence type="ECO:0000313" key="5">
    <source>
        <dbReference type="EMBL" id="KAK7076553.1"/>
    </source>
</evidence>
<comment type="caution">
    <text evidence="5">The sequence shown here is derived from an EMBL/GenBank/DDBJ whole genome shotgun (WGS) entry which is preliminary data.</text>
</comment>
<evidence type="ECO:0000313" key="6">
    <source>
        <dbReference type="Proteomes" id="UP001381693"/>
    </source>
</evidence>
<keyword evidence="1 2" id="KW-0694">RNA-binding</keyword>
<evidence type="ECO:0000256" key="2">
    <source>
        <dbReference type="PROSITE-ProRule" id="PRU00176"/>
    </source>
</evidence>
<proteinExistence type="predicted"/>
<protein>
    <recommendedName>
        <fullName evidence="4">RRM domain-containing protein</fullName>
    </recommendedName>
</protein>
<feature type="region of interest" description="Disordered" evidence="3">
    <location>
        <begin position="1374"/>
        <end position="1488"/>
    </location>
</feature>
<feature type="compositionally biased region" description="Polar residues" evidence="3">
    <location>
        <begin position="1454"/>
        <end position="1466"/>
    </location>
</feature>
<keyword evidence="6" id="KW-1185">Reference proteome</keyword>
<evidence type="ECO:0000259" key="4">
    <source>
        <dbReference type="PROSITE" id="PS50102"/>
    </source>
</evidence>
<dbReference type="PROSITE" id="PS50102">
    <property type="entry name" value="RRM"/>
    <property type="match status" value="1"/>
</dbReference>